<dbReference type="Proteomes" id="UP000521676">
    <property type="component" value="Unassembled WGS sequence"/>
</dbReference>
<accession>A0A8T7M2H7</accession>
<evidence type="ECO:0000313" key="2">
    <source>
        <dbReference type="EMBL" id="WJW65848.1"/>
    </source>
</evidence>
<evidence type="ECO:0000313" key="1">
    <source>
        <dbReference type="EMBL" id="NWJ46480.1"/>
    </source>
</evidence>
<dbReference type="AlphaFoldDB" id="A0A8T7M2H7"/>
<protein>
    <submittedName>
        <fullName evidence="1">Uncharacterized protein</fullName>
    </submittedName>
</protein>
<keyword evidence="4" id="KW-1185">Reference proteome</keyword>
<proteinExistence type="predicted"/>
<sequence length="726" mass="78607">MLDLEFWRPEPSFLVPTGGSTLIPLNASWGGNNITFSVLDDQTFDLGSQPPDLLQAGGSGRYGQDIYAYTRKDRQIQFTLFAQAVAGGGNTAAQNLKLGVWALQSTLVEATQYNASSAIHNTGQVLGQPLFLKYQPDNTNAVYFWVKSGAVDLSQFDSQIRLLQNTAYVPITLITSYAAYGDVSWLYNLVPNGAFSNGTDNTAFNWTVVAGSSTEFNIVLATDRQSYYANGSTAGGTLYMSAEQAWGYSTDSPFSLQWTSPTLAAGYTSIVSQTVFLNAYSTGDLYWLSFEYKDNQFNSGFMRVYLEYSNNGTTGWTSTGTTISLGNSPNWTKFSWNSAVVQSTLTLGNAYLRVRIEGNKNIVAGSTGQIRKVALWHFPATLPSSFVKLPVEYVAQSTTQRSPAVLVNLQGNLETNAMLFVANPVTNVGDTNSFAHLGAVYQQLTLGARKVQGASISLYSNPNATVTIASNATSSPALSTLLNGFFDFEPRQYRVLLQITTDSTCGILFGSLSYSSFTGQNLTTIVPNPSLVEIPNTSSTSTFVDCGTVTIPQQRLSISINSTSANSYIAPYINFTRLASSSPLATVINITLTSIYFIPADQQFWADIRFQGLTISGTNGVSGWAASPTYQTGHRNLVINSLFLEHSNLWLDSTDNKGTNSTILNPAYTLNPIRLYPSTVTNPAPMMIGGAIRQADISGAQGLPQNSLVDNNPVLYGVAYCPAYEF</sequence>
<evidence type="ECO:0000313" key="3">
    <source>
        <dbReference type="Proteomes" id="UP000521676"/>
    </source>
</evidence>
<evidence type="ECO:0000313" key="4">
    <source>
        <dbReference type="Proteomes" id="UP001431572"/>
    </source>
</evidence>
<dbReference type="EMBL" id="CP128399">
    <property type="protein sequence ID" value="WJW65848.1"/>
    <property type="molecule type" value="Genomic_DNA"/>
</dbReference>
<name>A0A8T7M2H7_9CHLR</name>
<reference evidence="2" key="2">
    <citation type="journal article" date="2024" name="Nature">
        <title>Anoxygenic phototroph of the Chloroflexota uses a type I reaction centre.</title>
        <authorList>
            <person name="Tsuji J.M."/>
            <person name="Shaw N.A."/>
            <person name="Nagashima S."/>
            <person name="Venkiteswaran J.J."/>
            <person name="Schiff S.L."/>
            <person name="Watanabe T."/>
            <person name="Fukui M."/>
            <person name="Hanada S."/>
            <person name="Tank M."/>
            <person name="Neufeld J.D."/>
        </authorList>
    </citation>
    <scope>NUCLEOTIDE SEQUENCE</scope>
    <source>
        <strain evidence="2">L227-S17</strain>
    </source>
</reference>
<dbReference type="RefSeq" id="WP_341467734.1">
    <property type="nucleotide sequence ID" value="NZ_CP128399.1"/>
</dbReference>
<organism evidence="1 3">
    <name type="scientific">Candidatus Chlorohelix allophototropha</name>
    <dbReference type="NCBI Taxonomy" id="3003348"/>
    <lineage>
        <taxon>Bacteria</taxon>
        <taxon>Bacillati</taxon>
        <taxon>Chloroflexota</taxon>
        <taxon>Chloroflexia</taxon>
        <taxon>Candidatus Chloroheliales</taxon>
        <taxon>Candidatus Chloroheliaceae</taxon>
        <taxon>Candidatus Chlorohelix</taxon>
    </lineage>
</organism>
<gene>
    <name evidence="1" type="ORF">HXX08_11425</name>
    <name evidence="2" type="ORF">OZ401_001627</name>
</gene>
<reference evidence="1 3" key="1">
    <citation type="submission" date="2020-06" db="EMBL/GenBank/DDBJ databases">
        <title>Anoxygenic phototrophic Chloroflexota member uses a Type I reaction center.</title>
        <authorList>
            <person name="Tsuji J.M."/>
            <person name="Shaw N.A."/>
            <person name="Nagashima S."/>
            <person name="Venkiteswaran J."/>
            <person name="Schiff S.L."/>
            <person name="Hanada S."/>
            <person name="Tank M."/>
            <person name="Neufeld J.D."/>
        </authorList>
    </citation>
    <scope>NUCLEOTIDE SEQUENCE [LARGE SCALE GENOMIC DNA]</scope>
    <source>
        <strain evidence="1">L227-S17</strain>
    </source>
</reference>
<dbReference type="Proteomes" id="UP001431572">
    <property type="component" value="Chromosome 1"/>
</dbReference>
<dbReference type="EMBL" id="JACATZ010000001">
    <property type="protein sequence ID" value="NWJ46480.1"/>
    <property type="molecule type" value="Genomic_DNA"/>
</dbReference>